<feature type="non-terminal residue" evidence="1">
    <location>
        <position position="1"/>
    </location>
</feature>
<organism evidence="1">
    <name type="scientific">Arion vulgaris</name>
    <dbReference type="NCBI Taxonomy" id="1028688"/>
    <lineage>
        <taxon>Eukaryota</taxon>
        <taxon>Metazoa</taxon>
        <taxon>Spiralia</taxon>
        <taxon>Lophotrochozoa</taxon>
        <taxon>Mollusca</taxon>
        <taxon>Gastropoda</taxon>
        <taxon>Heterobranchia</taxon>
        <taxon>Euthyneura</taxon>
        <taxon>Panpulmonata</taxon>
        <taxon>Eupulmonata</taxon>
        <taxon>Stylommatophora</taxon>
        <taxon>Helicina</taxon>
        <taxon>Arionoidea</taxon>
        <taxon>Arionidae</taxon>
        <taxon>Arion</taxon>
    </lineage>
</organism>
<evidence type="ECO:0000313" key="1">
    <source>
        <dbReference type="EMBL" id="CEK57422.1"/>
    </source>
</evidence>
<protein>
    <submittedName>
        <fullName evidence="1">Uncharacterized protein</fullName>
    </submittedName>
</protein>
<reference evidence="1" key="1">
    <citation type="submission" date="2014-12" db="EMBL/GenBank/DDBJ databases">
        <title>Insight into the proteome of Arion vulgaris.</title>
        <authorList>
            <person name="Aradska J."/>
            <person name="Bulat T."/>
            <person name="Smidak R."/>
            <person name="Sarate P."/>
            <person name="Gangsoo J."/>
            <person name="Sialana F."/>
            <person name="Bilban M."/>
            <person name="Lubec G."/>
        </authorList>
    </citation>
    <scope>NUCLEOTIDE SEQUENCE</scope>
    <source>
        <tissue evidence="1">Skin</tissue>
    </source>
</reference>
<accession>A0A0B6YMM7</accession>
<sequence>SPQSTSPTATTFKPTSNCMTGDPYFYQSDNNFLNSSPLSLSNTSYSENLIRTPTGHTFDPFLTLTSPSPVGD</sequence>
<name>A0A0B6YMM7_9EUPU</name>
<feature type="non-terminal residue" evidence="1">
    <location>
        <position position="72"/>
    </location>
</feature>
<dbReference type="EMBL" id="HACG01010557">
    <property type="protein sequence ID" value="CEK57422.1"/>
    <property type="molecule type" value="Transcribed_RNA"/>
</dbReference>
<proteinExistence type="predicted"/>
<dbReference type="AlphaFoldDB" id="A0A0B6YMM7"/>
<gene>
    <name evidence="1" type="primary">ORF30136</name>
</gene>